<evidence type="ECO:0000313" key="10">
    <source>
        <dbReference type="Proteomes" id="UP000507470"/>
    </source>
</evidence>
<feature type="compositionally biased region" description="Low complexity" evidence="7">
    <location>
        <begin position="308"/>
        <end position="325"/>
    </location>
</feature>
<dbReference type="InterPro" id="IPR027079">
    <property type="entry name" value="Tfb1/GTF2H1"/>
</dbReference>
<protein>
    <submittedName>
        <fullName evidence="9">TFIIH1</fullName>
    </submittedName>
</protein>
<feature type="compositionally biased region" description="Low complexity" evidence="7">
    <location>
        <begin position="264"/>
        <end position="273"/>
    </location>
</feature>
<dbReference type="OrthoDB" id="360521at2759"/>
<evidence type="ECO:0000256" key="4">
    <source>
        <dbReference type="ARBA" id="ARBA00023015"/>
    </source>
</evidence>
<dbReference type="AlphaFoldDB" id="A0A6J8BS02"/>
<dbReference type="CDD" id="cd13229">
    <property type="entry name" value="PH_TFIIH"/>
    <property type="match status" value="1"/>
</dbReference>
<dbReference type="PROSITE" id="PS50858">
    <property type="entry name" value="BSD"/>
    <property type="match status" value="2"/>
</dbReference>
<feature type="domain" description="BSD" evidence="8">
    <location>
        <begin position="161"/>
        <end position="213"/>
    </location>
</feature>
<dbReference type="SMART" id="SM00751">
    <property type="entry name" value="BSD"/>
    <property type="match status" value="2"/>
</dbReference>
<dbReference type="SUPFAM" id="SSF50729">
    <property type="entry name" value="PH domain-like"/>
    <property type="match status" value="1"/>
</dbReference>
<dbReference type="Gene3D" id="2.30.29.30">
    <property type="entry name" value="Pleckstrin-homology domain (PH domain)/Phosphotyrosine-binding domain (PTB)"/>
    <property type="match status" value="1"/>
</dbReference>
<feature type="region of interest" description="Disordered" evidence="7">
    <location>
        <begin position="301"/>
        <end position="358"/>
    </location>
</feature>
<evidence type="ECO:0000256" key="1">
    <source>
        <dbReference type="ARBA" id="ARBA00004123"/>
    </source>
</evidence>
<feature type="region of interest" description="Disordered" evidence="7">
    <location>
        <begin position="254"/>
        <end position="274"/>
    </location>
</feature>
<dbReference type="Pfam" id="PF03909">
    <property type="entry name" value="BSD"/>
    <property type="match status" value="1"/>
</dbReference>
<accession>A0A6J8BS02</accession>
<dbReference type="SUPFAM" id="SSF140383">
    <property type="entry name" value="BSD domain-like"/>
    <property type="match status" value="2"/>
</dbReference>
<dbReference type="EMBL" id="CACVKT020003839">
    <property type="protein sequence ID" value="CAC5386101.1"/>
    <property type="molecule type" value="Genomic_DNA"/>
</dbReference>
<gene>
    <name evidence="9" type="ORF">MCOR_21580</name>
</gene>
<dbReference type="GO" id="GO:0006351">
    <property type="term" value="P:DNA-templated transcription"/>
    <property type="evidence" value="ECO:0007669"/>
    <property type="project" value="InterPro"/>
</dbReference>
<dbReference type="GO" id="GO:0000439">
    <property type="term" value="C:transcription factor TFIIH core complex"/>
    <property type="evidence" value="ECO:0007669"/>
    <property type="project" value="InterPro"/>
</dbReference>
<keyword evidence="4" id="KW-0805">Transcription regulation</keyword>
<dbReference type="Pfam" id="PF08567">
    <property type="entry name" value="PH_TFIIH"/>
    <property type="match status" value="1"/>
</dbReference>
<keyword evidence="5" id="KW-0804">Transcription</keyword>
<keyword evidence="6" id="KW-0539">Nucleus</keyword>
<comment type="subcellular location">
    <subcellularLocation>
        <location evidence="1">Nucleus</location>
    </subcellularLocation>
</comment>
<sequence length="536" mass="60854">MRMAVIYFRFSIVINTKNVWEIIRRSITDSQKISPDTKEKVQLQLNMHDGSANTFHFNNPQGREAAVKDRDTVKELLLQLLPKFKRKLNSELEEKNRLLQENPEIFQLYKDLVVSGVMSSDEFWAQRAEMQQKSTSTKSEGKQVVGVSAAFLADIKPETDGCNGLKYNLTTDIIESIFRTYPMVKKKHLEYVPHQLSESEFWTRFFQSHYFHRDRTNISKAEMFSDCAKNDEKEISDEIEKKVSDPLIDLVAGSDVSQGEGYGSSSNDQKSSSTNHANLTMIRRFNHHSTMVLKACDINSESNKTTESSGTSNSLTNGNLNNSNGAHSSKDSSEPVTKKAKMQEKINYSDLKDSSDTSSVNLRLHKMEGYLHGPTPVMATKYTTSEDVIAATQNVSQEMHNWVLTLSQVVSSSTAVSVLGELSPGGSLMHGTSQQQLQHMVPAEMQEEIKTQYNALLELLRHFWACFPVQSKSLEEKVVRMKSTLEKFQMAKLHPLKESIQQYHYALNLTGHMEELLSAAFSKFDNWQMRKMSKKS</sequence>
<evidence type="ECO:0000256" key="3">
    <source>
        <dbReference type="ARBA" id="ARBA00022737"/>
    </source>
</evidence>
<evidence type="ECO:0000256" key="7">
    <source>
        <dbReference type="SAM" id="MobiDB-lite"/>
    </source>
</evidence>
<keyword evidence="3" id="KW-0677">Repeat</keyword>
<dbReference type="InterPro" id="IPR013876">
    <property type="entry name" value="TFIIH_BTF_p62_N"/>
</dbReference>
<evidence type="ECO:0000259" key="8">
    <source>
        <dbReference type="PROSITE" id="PS50858"/>
    </source>
</evidence>
<dbReference type="PANTHER" id="PTHR12856">
    <property type="entry name" value="TRANSCRIPTION INITIATION FACTOR IIH-RELATED"/>
    <property type="match status" value="1"/>
</dbReference>
<dbReference type="InterPro" id="IPR005607">
    <property type="entry name" value="BSD_dom"/>
</dbReference>
<evidence type="ECO:0000313" key="9">
    <source>
        <dbReference type="EMBL" id="CAC5386101.1"/>
    </source>
</evidence>
<dbReference type="Proteomes" id="UP000507470">
    <property type="component" value="Unassembled WGS sequence"/>
</dbReference>
<evidence type="ECO:0000256" key="6">
    <source>
        <dbReference type="ARBA" id="ARBA00023242"/>
    </source>
</evidence>
<evidence type="ECO:0000256" key="2">
    <source>
        <dbReference type="ARBA" id="ARBA00009448"/>
    </source>
</evidence>
<name>A0A6J8BS02_MYTCO</name>
<dbReference type="Gene3D" id="6.10.140.1200">
    <property type="match status" value="1"/>
</dbReference>
<organism evidence="9 10">
    <name type="scientific">Mytilus coruscus</name>
    <name type="common">Sea mussel</name>
    <dbReference type="NCBI Taxonomy" id="42192"/>
    <lineage>
        <taxon>Eukaryota</taxon>
        <taxon>Metazoa</taxon>
        <taxon>Spiralia</taxon>
        <taxon>Lophotrochozoa</taxon>
        <taxon>Mollusca</taxon>
        <taxon>Bivalvia</taxon>
        <taxon>Autobranchia</taxon>
        <taxon>Pteriomorphia</taxon>
        <taxon>Mytilida</taxon>
        <taxon>Mytiloidea</taxon>
        <taxon>Mytilidae</taxon>
        <taxon>Mytilinae</taxon>
        <taxon>Mytilus</taxon>
    </lineage>
</organism>
<proteinExistence type="inferred from homology"/>
<dbReference type="InterPro" id="IPR035925">
    <property type="entry name" value="BSD_dom_sf"/>
</dbReference>
<comment type="similarity">
    <text evidence="2">Belongs to the TFB1 family.</text>
</comment>
<feature type="compositionally biased region" description="Basic and acidic residues" evidence="7">
    <location>
        <begin position="328"/>
        <end position="344"/>
    </location>
</feature>
<evidence type="ECO:0000256" key="5">
    <source>
        <dbReference type="ARBA" id="ARBA00023163"/>
    </source>
</evidence>
<dbReference type="GO" id="GO:0006289">
    <property type="term" value="P:nucleotide-excision repair"/>
    <property type="evidence" value="ECO:0007669"/>
    <property type="project" value="InterPro"/>
</dbReference>
<reference evidence="9 10" key="1">
    <citation type="submission" date="2020-06" db="EMBL/GenBank/DDBJ databases">
        <authorList>
            <person name="Li R."/>
            <person name="Bekaert M."/>
        </authorList>
    </citation>
    <scope>NUCLEOTIDE SEQUENCE [LARGE SCALE GENOMIC DNA]</scope>
    <source>
        <strain evidence="10">wild</strain>
    </source>
</reference>
<dbReference type="Gene3D" id="1.10.3970.10">
    <property type="entry name" value="BSD domain"/>
    <property type="match status" value="1"/>
</dbReference>
<keyword evidence="10" id="KW-1185">Reference proteome</keyword>
<dbReference type="InterPro" id="IPR011993">
    <property type="entry name" value="PH-like_dom_sf"/>
</dbReference>
<feature type="domain" description="BSD" evidence="8">
    <location>
        <begin position="80"/>
        <end position="135"/>
    </location>
</feature>